<feature type="domain" description="Thioredoxin-like fold" evidence="7">
    <location>
        <begin position="3"/>
        <end position="157"/>
    </location>
</feature>
<evidence type="ECO:0000256" key="1">
    <source>
        <dbReference type="ARBA" id="ARBA00004429"/>
    </source>
</evidence>
<keyword evidence="4 6" id="KW-1133">Transmembrane helix</keyword>
<feature type="transmembrane region" description="Helical" evidence="6">
    <location>
        <begin position="496"/>
        <end position="518"/>
    </location>
</feature>
<feature type="transmembrane region" description="Helical" evidence="6">
    <location>
        <begin position="292"/>
        <end position="312"/>
    </location>
</feature>
<keyword evidence="6" id="KW-0813">Transport</keyword>
<dbReference type="PANTHER" id="PTHR30341">
    <property type="entry name" value="SODIUM ION/PROTON ANTIPORTER NHAA-RELATED"/>
    <property type="match status" value="1"/>
</dbReference>
<dbReference type="AlphaFoldDB" id="A0AAU7CA90"/>
<keyword evidence="6" id="KW-0739">Sodium transport</keyword>
<feature type="transmembrane region" description="Helical" evidence="6">
    <location>
        <begin position="319"/>
        <end position="341"/>
    </location>
</feature>
<comment type="function">
    <text evidence="6">Na(+)/H(+) antiporter that extrudes sodium in exchange for external protons.</text>
</comment>
<dbReference type="PANTHER" id="PTHR30341:SF0">
    <property type="entry name" value="NA(+)_H(+) ANTIPORTER NHAA"/>
    <property type="match status" value="1"/>
</dbReference>
<evidence type="ECO:0000256" key="3">
    <source>
        <dbReference type="ARBA" id="ARBA00022692"/>
    </source>
</evidence>
<gene>
    <name evidence="6 8" type="primary">nhaA</name>
    <name evidence="8" type="ORF">V5E97_29185</name>
</gene>
<dbReference type="InterPro" id="IPR004670">
    <property type="entry name" value="NhaA"/>
</dbReference>
<feature type="transmembrane region" description="Helical" evidence="6">
    <location>
        <begin position="466"/>
        <end position="484"/>
    </location>
</feature>
<evidence type="ECO:0000256" key="4">
    <source>
        <dbReference type="ARBA" id="ARBA00022989"/>
    </source>
</evidence>
<feature type="transmembrane region" description="Helical" evidence="6">
    <location>
        <begin position="564"/>
        <end position="586"/>
    </location>
</feature>
<feature type="transmembrane region" description="Helical" evidence="6">
    <location>
        <begin position="347"/>
        <end position="372"/>
    </location>
</feature>
<feature type="transmembrane region" description="Helical" evidence="6">
    <location>
        <begin position="538"/>
        <end position="557"/>
    </location>
</feature>
<keyword evidence="6" id="KW-0915">Sodium</keyword>
<dbReference type="SUPFAM" id="SSF52833">
    <property type="entry name" value="Thioredoxin-like"/>
    <property type="match status" value="1"/>
</dbReference>
<feature type="transmembrane region" description="Helical" evidence="6">
    <location>
        <begin position="230"/>
        <end position="247"/>
    </location>
</feature>
<dbReference type="EMBL" id="CP155447">
    <property type="protein sequence ID" value="XBH02377.1"/>
    <property type="molecule type" value="Genomic_DNA"/>
</dbReference>
<protein>
    <recommendedName>
        <fullName evidence="6">Na(+)/H(+) antiporter NhaA</fullName>
    </recommendedName>
    <alternativeName>
        <fullName evidence="6">Sodium/proton antiporter NhaA</fullName>
    </alternativeName>
</protein>
<dbReference type="GO" id="GO:0015385">
    <property type="term" value="F:sodium:proton antiporter activity"/>
    <property type="evidence" value="ECO:0007669"/>
    <property type="project" value="UniProtKB-UniRule"/>
</dbReference>
<keyword evidence="6" id="KW-0406">Ion transport</keyword>
<comment type="similarity">
    <text evidence="6">Belongs to the NhaA Na(+)/H(+) (TC 2.A.33) antiporter family.</text>
</comment>
<dbReference type="Gene3D" id="1.20.1530.10">
    <property type="entry name" value="Na+/H+ antiporter like domain"/>
    <property type="match status" value="1"/>
</dbReference>
<dbReference type="InterPro" id="IPR023171">
    <property type="entry name" value="Na/H_antiporter_dom_sf"/>
</dbReference>
<evidence type="ECO:0000256" key="2">
    <source>
        <dbReference type="ARBA" id="ARBA00022475"/>
    </source>
</evidence>
<dbReference type="Pfam" id="PF13462">
    <property type="entry name" value="Thioredoxin_4"/>
    <property type="match status" value="1"/>
</dbReference>
<proteinExistence type="inferred from homology"/>
<dbReference type="Pfam" id="PF06965">
    <property type="entry name" value="Na_H_antiport_1"/>
    <property type="match status" value="1"/>
</dbReference>
<dbReference type="Gene3D" id="3.40.30.10">
    <property type="entry name" value="Glutaredoxin"/>
    <property type="match status" value="1"/>
</dbReference>
<comment type="subcellular location">
    <subcellularLocation>
        <location evidence="1">Cell inner membrane</location>
        <topology evidence="1">Multi-pass membrane protein</topology>
    </subcellularLocation>
    <subcellularLocation>
        <location evidence="6">Cell membrane</location>
        <topology evidence="6">Multi-pass membrane protein</topology>
    </subcellularLocation>
</comment>
<evidence type="ECO:0000259" key="7">
    <source>
        <dbReference type="Pfam" id="PF13462"/>
    </source>
</evidence>
<sequence length="599" mass="63298">MDRDHVLGPADAELTLVEYGSYACPRCHAVHEVIEGLRSRFGDQMRYVFRHLPVAESVDATRASELAEYAAQKTGRFWEVHEALMERGPAFAESDFGRIARDFDLSPGDAPHEPAFAAAQARVREDTEGARRSGVRATPTFFINGRRYTGAWDESSLADAMLGSLGHRIQSAAFEFVRWGPSSGLLLGLATLLSLGLSNSPLGPAFAAWWETPLGFLWGTGEFAHSLLHWVNHGLLTIFFFVVGLEIKREFTVGHLATFRSGALPVIAALGGIVLPAAIYASIAPPELKHGWGIPIGTDTAFAVALIVLLGARVPVELRVFLTAAVIIDDIVAILVIALFYSGEIHASYLIAAGAATALLVGLNRAGVYAALPYAACGVALWFFLHEAGLHATLAGVILAVLIPALPPANLNALLAQAAAVIHLEDRHTGEAMRPGPSEPALRTLDAIHARIESPADKLLRSVEPWSSYVVLPVFALANAGVAWSPGVLEGQGRLIGAISLGLVLGKPIGIVLAAWLAVRSGLAAKPDAYSWRQLCGAGALGGIGFTMSLFIAGVAFPDRAHYAAAKIAIFLASLAAGGVGVLILWSSPGADDERGEAP</sequence>
<evidence type="ECO:0000256" key="6">
    <source>
        <dbReference type="HAMAP-Rule" id="MF_01844"/>
    </source>
</evidence>
<keyword evidence="5 6" id="KW-0472">Membrane</keyword>
<feature type="transmembrane region" description="Helical" evidence="6">
    <location>
        <begin position="379"/>
        <end position="406"/>
    </location>
</feature>
<dbReference type="HAMAP" id="MF_01844">
    <property type="entry name" value="NhaA"/>
    <property type="match status" value="1"/>
</dbReference>
<keyword evidence="2 6" id="KW-1003">Cell membrane</keyword>
<dbReference type="NCBIfam" id="TIGR00773">
    <property type="entry name" value="NhaA"/>
    <property type="match status" value="1"/>
</dbReference>
<dbReference type="GO" id="GO:0005886">
    <property type="term" value="C:plasma membrane"/>
    <property type="evidence" value="ECO:0007669"/>
    <property type="project" value="UniProtKB-SubCell"/>
</dbReference>
<name>A0AAU7CA90_9BACT</name>
<comment type="catalytic activity">
    <reaction evidence="6">
        <text>Na(+)(in) + 2 H(+)(out) = Na(+)(out) + 2 H(+)(in)</text>
        <dbReference type="Rhea" id="RHEA:29251"/>
        <dbReference type="ChEBI" id="CHEBI:15378"/>
        <dbReference type="ChEBI" id="CHEBI:29101"/>
    </reaction>
</comment>
<dbReference type="InterPro" id="IPR012336">
    <property type="entry name" value="Thioredoxin-like_fold"/>
</dbReference>
<dbReference type="InterPro" id="IPR036249">
    <property type="entry name" value="Thioredoxin-like_sf"/>
</dbReference>
<evidence type="ECO:0000313" key="8">
    <source>
        <dbReference type="EMBL" id="XBH02377.1"/>
    </source>
</evidence>
<dbReference type="GO" id="GO:0006885">
    <property type="term" value="P:regulation of pH"/>
    <property type="evidence" value="ECO:0007669"/>
    <property type="project" value="UniProtKB-UniRule"/>
</dbReference>
<evidence type="ECO:0000256" key="5">
    <source>
        <dbReference type="ARBA" id="ARBA00023136"/>
    </source>
</evidence>
<feature type="transmembrane region" description="Helical" evidence="6">
    <location>
        <begin position="259"/>
        <end position="280"/>
    </location>
</feature>
<reference evidence="8" key="1">
    <citation type="submission" date="2024-05" db="EMBL/GenBank/DDBJ databases">
        <title>Planctomycetes of the genus Singulisphaera possess chitinolytic capabilities.</title>
        <authorList>
            <person name="Ivanova A."/>
        </authorList>
    </citation>
    <scope>NUCLEOTIDE SEQUENCE</scope>
    <source>
        <strain evidence="8">Ch08T</strain>
    </source>
</reference>
<keyword evidence="6" id="KW-0050">Antiport</keyword>
<organism evidence="8">
    <name type="scientific">Singulisphaera sp. Ch08</name>
    <dbReference type="NCBI Taxonomy" id="3120278"/>
    <lineage>
        <taxon>Bacteria</taxon>
        <taxon>Pseudomonadati</taxon>
        <taxon>Planctomycetota</taxon>
        <taxon>Planctomycetia</taxon>
        <taxon>Isosphaerales</taxon>
        <taxon>Isosphaeraceae</taxon>
        <taxon>Singulisphaera</taxon>
    </lineage>
</organism>
<feature type="transmembrane region" description="Helical" evidence="6">
    <location>
        <begin position="185"/>
        <end position="210"/>
    </location>
</feature>
<dbReference type="RefSeq" id="WP_406695119.1">
    <property type="nucleotide sequence ID" value="NZ_CP155447.1"/>
</dbReference>
<accession>A0AAU7CA90</accession>
<keyword evidence="3 6" id="KW-0812">Transmembrane</keyword>